<evidence type="ECO:0000313" key="9">
    <source>
        <dbReference type="Proteomes" id="UP000224567"/>
    </source>
</evidence>
<evidence type="ECO:0000256" key="3">
    <source>
        <dbReference type="ARBA" id="ARBA00023125"/>
    </source>
</evidence>
<comment type="subcellular location">
    <subcellularLocation>
        <location evidence="1">Nucleus</location>
    </subcellularLocation>
</comment>
<name>A0A2G2X6I0_CAPBA</name>
<evidence type="ECO:0000256" key="1">
    <source>
        <dbReference type="ARBA" id="ARBA00004123"/>
    </source>
</evidence>
<dbReference type="InterPro" id="IPR015300">
    <property type="entry name" value="DNA-bd_pseudobarrel_sf"/>
</dbReference>
<dbReference type="InterPro" id="IPR003340">
    <property type="entry name" value="B3_DNA-bd"/>
</dbReference>
<protein>
    <recommendedName>
        <fullName evidence="7">TF-B3 domain-containing protein</fullName>
    </recommendedName>
</protein>
<reference evidence="8 9" key="1">
    <citation type="journal article" date="2017" name="Genome Biol.">
        <title>New reference genome sequences of hot pepper reveal the massive evolution of plant disease-resistance genes by retroduplication.</title>
        <authorList>
            <person name="Kim S."/>
            <person name="Park J."/>
            <person name="Yeom S.I."/>
            <person name="Kim Y.M."/>
            <person name="Seo E."/>
            <person name="Kim K.T."/>
            <person name="Kim M.S."/>
            <person name="Lee J.M."/>
            <person name="Cheong K."/>
            <person name="Shin H.S."/>
            <person name="Kim S.B."/>
            <person name="Han K."/>
            <person name="Lee J."/>
            <person name="Park M."/>
            <person name="Lee H.A."/>
            <person name="Lee H.Y."/>
            <person name="Lee Y."/>
            <person name="Oh S."/>
            <person name="Lee J.H."/>
            <person name="Choi E."/>
            <person name="Choi E."/>
            <person name="Lee S.E."/>
            <person name="Jeon J."/>
            <person name="Kim H."/>
            <person name="Choi G."/>
            <person name="Song H."/>
            <person name="Lee J."/>
            <person name="Lee S.C."/>
            <person name="Kwon J.K."/>
            <person name="Lee H.Y."/>
            <person name="Koo N."/>
            <person name="Hong Y."/>
            <person name="Kim R.W."/>
            <person name="Kang W.H."/>
            <person name="Huh J.H."/>
            <person name="Kang B.C."/>
            <person name="Yang T.J."/>
            <person name="Lee Y.H."/>
            <person name="Bennetzen J.L."/>
            <person name="Choi D."/>
        </authorList>
    </citation>
    <scope>NUCLEOTIDE SEQUENCE [LARGE SCALE GENOMIC DNA]</scope>
    <source>
        <strain evidence="9">cv. PBC81</strain>
    </source>
</reference>
<dbReference type="EMBL" id="MLFT02000003">
    <property type="protein sequence ID" value="PHT53029.1"/>
    <property type="molecule type" value="Genomic_DNA"/>
</dbReference>
<evidence type="ECO:0000313" key="8">
    <source>
        <dbReference type="EMBL" id="PHT53029.1"/>
    </source>
</evidence>
<feature type="domain" description="TF-B3" evidence="7">
    <location>
        <begin position="89"/>
        <end position="165"/>
    </location>
</feature>
<feature type="domain" description="TF-B3" evidence="7">
    <location>
        <begin position="436"/>
        <end position="534"/>
    </location>
</feature>
<feature type="region of interest" description="Disordered" evidence="6">
    <location>
        <begin position="389"/>
        <end position="409"/>
    </location>
</feature>
<evidence type="ECO:0000256" key="5">
    <source>
        <dbReference type="ARBA" id="ARBA00023242"/>
    </source>
</evidence>
<dbReference type="InterPro" id="IPR050655">
    <property type="entry name" value="Plant_B3_domain"/>
</dbReference>
<evidence type="ECO:0000259" key="7">
    <source>
        <dbReference type="PROSITE" id="PS50863"/>
    </source>
</evidence>
<dbReference type="Proteomes" id="UP000224567">
    <property type="component" value="Unassembled WGS sequence"/>
</dbReference>
<feature type="region of interest" description="Disordered" evidence="6">
    <location>
        <begin position="251"/>
        <end position="274"/>
    </location>
</feature>
<dbReference type="PROSITE" id="PS50863">
    <property type="entry name" value="B3"/>
    <property type="match status" value="2"/>
</dbReference>
<feature type="compositionally biased region" description="Polar residues" evidence="6">
    <location>
        <begin position="253"/>
        <end position="274"/>
    </location>
</feature>
<dbReference type="Gene3D" id="2.40.330.10">
    <property type="entry name" value="DNA-binding pseudobarrel domain"/>
    <property type="match status" value="2"/>
</dbReference>
<evidence type="ECO:0000256" key="2">
    <source>
        <dbReference type="ARBA" id="ARBA00023015"/>
    </source>
</evidence>
<keyword evidence="3" id="KW-0238">DNA-binding</keyword>
<dbReference type="AlphaFoldDB" id="A0A2G2X6I0"/>
<evidence type="ECO:0000256" key="4">
    <source>
        <dbReference type="ARBA" id="ARBA00023163"/>
    </source>
</evidence>
<keyword evidence="2" id="KW-0805">Transcription regulation</keyword>
<dbReference type="PANTHER" id="PTHR31920">
    <property type="entry name" value="B3 DOMAIN-CONTAINING"/>
    <property type="match status" value="1"/>
</dbReference>
<feature type="compositionally biased region" description="Basic and acidic residues" evidence="6">
    <location>
        <begin position="396"/>
        <end position="407"/>
    </location>
</feature>
<dbReference type="STRING" id="33114.A0A2G2X6I0"/>
<dbReference type="PANTHER" id="PTHR31920:SF112">
    <property type="entry name" value="TF-B3 DOMAIN-CONTAINING PROTEIN"/>
    <property type="match status" value="1"/>
</dbReference>
<dbReference type="GO" id="GO:0003677">
    <property type="term" value="F:DNA binding"/>
    <property type="evidence" value="ECO:0007669"/>
    <property type="project" value="UniProtKB-KW"/>
</dbReference>
<dbReference type="SMART" id="SM01019">
    <property type="entry name" value="B3"/>
    <property type="match status" value="2"/>
</dbReference>
<keyword evidence="4" id="KW-0804">Transcription</keyword>
<evidence type="ECO:0000256" key="6">
    <source>
        <dbReference type="SAM" id="MobiDB-lite"/>
    </source>
</evidence>
<comment type="caution">
    <text evidence="8">The sequence shown here is derived from an EMBL/GenBank/DDBJ whole genome shotgun (WGS) entry which is preliminary data.</text>
</comment>
<dbReference type="GO" id="GO:0005634">
    <property type="term" value="C:nucleus"/>
    <property type="evidence" value="ECO:0007669"/>
    <property type="project" value="UniProtKB-SubCell"/>
</dbReference>
<keyword evidence="5" id="KW-0539">Nucleus</keyword>
<reference evidence="9" key="2">
    <citation type="journal article" date="2017" name="J. Anim. Genet.">
        <title>Multiple reference genome sequences of hot pepper reveal the massive evolution of plant disease resistance genes by retroduplication.</title>
        <authorList>
            <person name="Kim S."/>
            <person name="Park J."/>
            <person name="Yeom S.-I."/>
            <person name="Kim Y.-M."/>
            <person name="Seo E."/>
            <person name="Kim K.-T."/>
            <person name="Kim M.-S."/>
            <person name="Lee J.M."/>
            <person name="Cheong K."/>
            <person name="Shin H.-S."/>
            <person name="Kim S.-B."/>
            <person name="Han K."/>
            <person name="Lee J."/>
            <person name="Park M."/>
            <person name="Lee H.-A."/>
            <person name="Lee H.-Y."/>
            <person name="Lee Y."/>
            <person name="Oh S."/>
            <person name="Lee J.H."/>
            <person name="Choi E."/>
            <person name="Choi E."/>
            <person name="Lee S.E."/>
            <person name="Jeon J."/>
            <person name="Kim H."/>
            <person name="Choi G."/>
            <person name="Song H."/>
            <person name="Lee J."/>
            <person name="Lee S.-C."/>
            <person name="Kwon J.-K."/>
            <person name="Lee H.-Y."/>
            <person name="Koo N."/>
            <person name="Hong Y."/>
            <person name="Kim R.W."/>
            <person name="Kang W.-H."/>
            <person name="Huh J.H."/>
            <person name="Kang B.-C."/>
            <person name="Yang T.-J."/>
            <person name="Lee Y.-H."/>
            <person name="Bennetzen J.L."/>
            <person name="Choi D."/>
        </authorList>
    </citation>
    <scope>NUCLEOTIDE SEQUENCE [LARGE SCALE GENOMIC DNA]</scope>
    <source>
        <strain evidence="9">cv. PBC81</strain>
    </source>
</reference>
<dbReference type="CDD" id="cd10017">
    <property type="entry name" value="B3_DNA"/>
    <property type="match status" value="2"/>
</dbReference>
<proteinExistence type="predicted"/>
<dbReference type="SUPFAM" id="SSF101936">
    <property type="entry name" value="DNA-binding pseudobarrel domain"/>
    <property type="match status" value="2"/>
</dbReference>
<dbReference type="OrthoDB" id="635132at2759"/>
<dbReference type="Pfam" id="PF02362">
    <property type="entry name" value="B3"/>
    <property type="match status" value="2"/>
</dbReference>
<keyword evidence="9" id="KW-1185">Reference proteome</keyword>
<accession>A0A2G2X6I0</accession>
<feature type="region of interest" description="Disordered" evidence="6">
    <location>
        <begin position="173"/>
        <end position="227"/>
    </location>
</feature>
<organism evidence="8 9">
    <name type="scientific">Capsicum baccatum</name>
    <name type="common">Peruvian pepper</name>
    <dbReference type="NCBI Taxonomy" id="33114"/>
    <lineage>
        <taxon>Eukaryota</taxon>
        <taxon>Viridiplantae</taxon>
        <taxon>Streptophyta</taxon>
        <taxon>Embryophyta</taxon>
        <taxon>Tracheophyta</taxon>
        <taxon>Spermatophyta</taxon>
        <taxon>Magnoliopsida</taxon>
        <taxon>eudicotyledons</taxon>
        <taxon>Gunneridae</taxon>
        <taxon>Pentapetalae</taxon>
        <taxon>asterids</taxon>
        <taxon>lamiids</taxon>
        <taxon>Solanales</taxon>
        <taxon>Solanaceae</taxon>
        <taxon>Solanoideae</taxon>
        <taxon>Capsiceae</taxon>
        <taxon>Capsicum</taxon>
    </lineage>
</organism>
<sequence>MNNIVLVNRKWPHTASLGLQHLFELEKSRARNFRINCGLAIGFRWIFLDGLTLYGNAKNCERFDVQLQKLEEEEEKQGMECDTTRVNYFPPRFARLVSHLTDQETYLEDSSGQRWRVGICNHKGSLAIRQGWRTFSSEHGLKMGDFLVFHYIRGQHFVVQIYGTSGCEKINFYNGTRTGKKRPRTNSTATSHDELSPETLINVRRKSNSTPSDTAVPESQRAGHQPVTTTFASNIDADTGERQIIPQEEGSNDVLQSENGPHNHTDTISQRESSSVDGAPFEMEFLTLKAPSLDRDITQTEKISEPVNDISVLGQTDENGHHMGLISSISLKSAENVAKGSHLACLCNKESHCTSNNQVTSEKSNEASQFGKETRVDMQELKEMATKTHCPPKKLNGKEPKITEKDGQGYPESVIVNNMAIKSVPADSGDTSISDDDSFSCSLQVDGRNFLVLPQSWPQVLSGRKKMGRITIYLKGPDNRPWPVIYHETFGSKVLTGNWELFAAVYGLKPGDECLFQLSDLSKRMFNVHVAHKHHTLKQIKVSKLQIEKVALSLNPYCKNYQIMGLYFSMGKAVNLPKRECHQG</sequence>
<gene>
    <name evidence="8" type="ORF">CQW23_07491</name>
</gene>